<dbReference type="NCBIfam" id="TIGR00277">
    <property type="entry name" value="HDIG"/>
    <property type="match status" value="1"/>
</dbReference>
<dbReference type="eggNOG" id="COG0617">
    <property type="taxonomic scope" value="Bacteria"/>
</dbReference>
<keyword evidence="11" id="KW-0378">Hydrolase</keyword>
<dbReference type="KEGG" id="amt:Amet_0093"/>
<dbReference type="Pfam" id="PF01966">
    <property type="entry name" value="HD"/>
    <property type="match status" value="1"/>
</dbReference>
<comment type="cofactor">
    <cofactor evidence="1">
        <name>Mg(2+)</name>
        <dbReference type="ChEBI" id="CHEBI:18420"/>
    </cofactor>
</comment>
<feature type="domain" description="HD/PDEase" evidence="10">
    <location>
        <begin position="233"/>
        <end position="396"/>
    </location>
</feature>
<evidence type="ECO:0000313" key="12">
    <source>
        <dbReference type="Proteomes" id="UP000001572"/>
    </source>
</evidence>
<dbReference type="CDD" id="cd05398">
    <property type="entry name" value="NT_ClassII-CCAase"/>
    <property type="match status" value="1"/>
</dbReference>
<evidence type="ECO:0000256" key="2">
    <source>
        <dbReference type="ARBA" id="ARBA00022679"/>
    </source>
</evidence>
<dbReference type="InterPro" id="IPR032828">
    <property type="entry name" value="PolyA_RNA-bd"/>
</dbReference>
<evidence type="ECO:0000256" key="8">
    <source>
        <dbReference type="ARBA" id="ARBA00022884"/>
    </source>
</evidence>
<dbReference type="HOGENOM" id="CLU_015961_6_2_9"/>
<dbReference type="Proteomes" id="UP000001572">
    <property type="component" value="Chromosome"/>
</dbReference>
<dbReference type="SUPFAM" id="SSF81301">
    <property type="entry name" value="Nucleotidyltransferase"/>
    <property type="match status" value="1"/>
</dbReference>
<evidence type="ECO:0000259" key="10">
    <source>
        <dbReference type="SMART" id="SM00471"/>
    </source>
</evidence>
<keyword evidence="6" id="KW-0547">Nucleotide-binding</keyword>
<organism evidence="11 12">
    <name type="scientific">Alkaliphilus metalliredigens (strain QYMF)</name>
    <dbReference type="NCBI Taxonomy" id="293826"/>
    <lineage>
        <taxon>Bacteria</taxon>
        <taxon>Bacillati</taxon>
        <taxon>Bacillota</taxon>
        <taxon>Clostridia</taxon>
        <taxon>Peptostreptococcales</taxon>
        <taxon>Natronincolaceae</taxon>
        <taxon>Alkaliphilus</taxon>
    </lineage>
</organism>
<dbReference type="CDD" id="cd00077">
    <property type="entry name" value="HDc"/>
    <property type="match status" value="1"/>
</dbReference>
<dbReference type="InterPro" id="IPR006674">
    <property type="entry name" value="HD_domain"/>
</dbReference>
<dbReference type="Gene3D" id="1.10.246.80">
    <property type="match status" value="1"/>
</dbReference>
<gene>
    <name evidence="11" type="ordered locus">Amet_0093</name>
</gene>
<dbReference type="InterPro" id="IPR006675">
    <property type="entry name" value="HDIG_dom"/>
</dbReference>
<evidence type="ECO:0000256" key="6">
    <source>
        <dbReference type="ARBA" id="ARBA00022741"/>
    </source>
</evidence>
<evidence type="ECO:0000313" key="11">
    <source>
        <dbReference type="EMBL" id="ABR46336.1"/>
    </source>
</evidence>
<dbReference type="PANTHER" id="PTHR47545">
    <property type="entry name" value="MULTIFUNCTIONAL CCA PROTEIN"/>
    <property type="match status" value="1"/>
</dbReference>
<dbReference type="AlphaFoldDB" id="A6TJG8"/>
<dbReference type="InterPro" id="IPR003607">
    <property type="entry name" value="HD/PDEase_dom"/>
</dbReference>
<evidence type="ECO:0000256" key="1">
    <source>
        <dbReference type="ARBA" id="ARBA00001946"/>
    </source>
</evidence>
<dbReference type="Gene3D" id="1.10.3090.10">
    <property type="entry name" value="cca-adding enzyme, domain 2"/>
    <property type="match status" value="1"/>
</dbReference>
<dbReference type="InterPro" id="IPR002646">
    <property type="entry name" value="PolA_pol_head_dom"/>
</dbReference>
<dbReference type="InterPro" id="IPR043519">
    <property type="entry name" value="NT_sf"/>
</dbReference>
<evidence type="ECO:0000256" key="3">
    <source>
        <dbReference type="ARBA" id="ARBA00022694"/>
    </source>
</evidence>
<reference evidence="12" key="1">
    <citation type="journal article" date="2016" name="Genome Announc.">
        <title>Complete genome sequence of Alkaliphilus metalliredigens strain QYMF, an alkaliphilic and metal-reducing bacterium isolated from borax-contaminated leachate ponds.</title>
        <authorList>
            <person name="Hwang C."/>
            <person name="Copeland A."/>
            <person name="Lucas S."/>
            <person name="Lapidus A."/>
            <person name="Barry K."/>
            <person name="Detter J.C."/>
            <person name="Glavina Del Rio T."/>
            <person name="Hammon N."/>
            <person name="Israni S."/>
            <person name="Dalin E."/>
            <person name="Tice H."/>
            <person name="Pitluck S."/>
            <person name="Chertkov O."/>
            <person name="Brettin T."/>
            <person name="Bruce D."/>
            <person name="Han C."/>
            <person name="Schmutz J."/>
            <person name="Larimer F."/>
            <person name="Land M.L."/>
            <person name="Hauser L."/>
            <person name="Kyrpides N."/>
            <person name="Mikhailova N."/>
            <person name="Ye Q."/>
            <person name="Zhou J."/>
            <person name="Richardson P."/>
            <person name="Fields M.W."/>
        </authorList>
    </citation>
    <scope>NUCLEOTIDE SEQUENCE [LARGE SCALE GENOMIC DNA]</scope>
    <source>
        <strain evidence="12">QYMF</strain>
    </source>
</reference>
<dbReference type="InterPro" id="IPR050124">
    <property type="entry name" value="tRNA_CCA-adding_enzyme"/>
</dbReference>
<dbReference type="RefSeq" id="WP_011971245.1">
    <property type="nucleotide sequence ID" value="NC_009633.1"/>
</dbReference>
<dbReference type="SMART" id="SM00471">
    <property type="entry name" value="HDc"/>
    <property type="match status" value="1"/>
</dbReference>
<keyword evidence="2 9" id="KW-0808">Transferase</keyword>
<dbReference type="EMBL" id="CP000724">
    <property type="protein sequence ID" value="ABR46336.1"/>
    <property type="molecule type" value="Genomic_DNA"/>
</dbReference>
<dbReference type="SUPFAM" id="SSF81891">
    <property type="entry name" value="Poly A polymerase C-terminal region-like"/>
    <property type="match status" value="1"/>
</dbReference>
<sequence>MNKIIACILETGKVSNIDIYLVGGSIRDFLLNRNIKDLDLIIKEDPGRFAEKIAKELQGSYFVLDQDRGIHRVKVKDGITIDLAKFQGEDILADLAKRDYTINAMAYPLESGWPIDESQLIDPYGGQQDIKEKVIRQISEKNFQQDPIRMLRGPRLMGQLDFEMDDETKKSIQRNCLLINEAPGERIATEIFTLLGEENTHEYLEFLDKELHVLDKIFPEIINMKDVGQCKYHVVDCWTHSLYTMRIAEMVIYHQGFFENHIREAYEVHTSKKVAGEHTRLQLIKLGALFHDIGKPSAQKVDETGRVRFRGHEITGAEIVKVYGEKLKLSVKEQQMLYRYIELHMGPLVLYKSNDVSGKALYKLFKEMGEETLDILLIAFADIVATRKLLDPEEEMGMFKIHIEYIANNYITRYKPIENISHIISGKEIMETLNLPEGILVGEIVEEVKKAIYFGKIPPEKERVLKYIKEIY</sequence>
<dbReference type="GO" id="GO:0016779">
    <property type="term" value="F:nucleotidyltransferase activity"/>
    <property type="evidence" value="ECO:0007669"/>
    <property type="project" value="UniProtKB-KW"/>
</dbReference>
<dbReference type="Gene3D" id="3.30.460.10">
    <property type="entry name" value="Beta Polymerase, domain 2"/>
    <property type="match status" value="1"/>
</dbReference>
<evidence type="ECO:0000256" key="4">
    <source>
        <dbReference type="ARBA" id="ARBA00022695"/>
    </source>
</evidence>
<dbReference type="Pfam" id="PF12627">
    <property type="entry name" value="PolyA_pol_RNAbd"/>
    <property type="match status" value="1"/>
</dbReference>
<keyword evidence="12" id="KW-1185">Reference proteome</keyword>
<proteinExistence type="inferred from homology"/>
<dbReference type="STRING" id="293826.Amet_0093"/>
<name>A6TJG8_ALKMQ</name>
<keyword evidence="5" id="KW-0479">Metal-binding</keyword>
<dbReference type="OrthoDB" id="9805698at2"/>
<dbReference type="GO" id="GO:0016787">
    <property type="term" value="F:hydrolase activity"/>
    <property type="evidence" value="ECO:0007669"/>
    <property type="project" value="UniProtKB-KW"/>
</dbReference>
<accession>A6TJG8</accession>
<protein>
    <submittedName>
        <fullName evidence="11">Polynucleotide adenylyltransferase/metal dependent phosphohydrolase</fullName>
    </submittedName>
</protein>
<dbReference type="GO" id="GO:0008033">
    <property type="term" value="P:tRNA processing"/>
    <property type="evidence" value="ECO:0007669"/>
    <property type="project" value="UniProtKB-KW"/>
</dbReference>
<evidence type="ECO:0000256" key="9">
    <source>
        <dbReference type="RuleBase" id="RU003953"/>
    </source>
</evidence>
<keyword evidence="4 11" id="KW-0548">Nucleotidyltransferase</keyword>
<keyword evidence="7" id="KW-0460">Magnesium</keyword>
<evidence type="ECO:0000256" key="7">
    <source>
        <dbReference type="ARBA" id="ARBA00022842"/>
    </source>
</evidence>
<dbReference type="Pfam" id="PF01743">
    <property type="entry name" value="PolyA_pol"/>
    <property type="match status" value="1"/>
</dbReference>
<evidence type="ECO:0000256" key="5">
    <source>
        <dbReference type="ARBA" id="ARBA00022723"/>
    </source>
</evidence>
<dbReference type="GO" id="GO:0003723">
    <property type="term" value="F:RNA binding"/>
    <property type="evidence" value="ECO:0007669"/>
    <property type="project" value="UniProtKB-KW"/>
</dbReference>
<dbReference type="GO" id="GO:0046872">
    <property type="term" value="F:metal ion binding"/>
    <property type="evidence" value="ECO:0007669"/>
    <property type="project" value="UniProtKB-KW"/>
</dbReference>
<keyword evidence="8 9" id="KW-0694">RNA-binding</keyword>
<dbReference type="GO" id="GO:0000166">
    <property type="term" value="F:nucleotide binding"/>
    <property type="evidence" value="ECO:0007669"/>
    <property type="project" value="UniProtKB-KW"/>
</dbReference>
<keyword evidence="3" id="KW-0819">tRNA processing</keyword>
<comment type="similarity">
    <text evidence="9">Belongs to the tRNA nucleotidyltransferase/poly(A) polymerase family.</text>
</comment>